<dbReference type="Gene3D" id="3.90.79.10">
    <property type="entry name" value="Nucleoside Triphosphate Pyrophosphohydrolase"/>
    <property type="match status" value="1"/>
</dbReference>
<protein>
    <submittedName>
        <fullName evidence="9">Nucleoside diphosphate-linked moiety X motif 19, mitochondrial</fullName>
    </submittedName>
</protein>
<organism evidence="9 10">
    <name type="scientific">Papilio xuthus</name>
    <name type="common">Asian swallowtail butterfly</name>
    <dbReference type="NCBI Taxonomy" id="66420"/>
    <lineage>
        <taxon>Eukaryota</taxon>
        <taxon>Metazoa</taxon>
        <taxon>Ecdysozoa</taxon>
        <taxon>Arthropoda</taxon>
        <taxon>Hexapoda</taxon>
        <taxon>Insecta</taxon>
        <taxon>Pterygota</taxon>
        <taxon>Neoptera</taxon>
        <taxon>Endopterygota</taxon>
        <taxon>Lepidoptera</taxon>
        <taxon>Glossata</taxon>
        <taxon>Ditrysia</taxon>
        <taxon>Papilionoidea</taxon>
        <taxon>Papilionidae</taxon>
        <taxon>Papilioninae</taxon>
        <taxon>Papilio</taxon>
    </lineage>
</organism>
<dbReference type="SUPFAM" id="SSF55811">
    <property type="entry name" value="Nudix"/>
    <property type="match status" value="1"/>
</dbReference>
<evidence type="ECO:0000256" key="7">
    <source>
        <dbReference type="ARBA" id="ARBA00023211"/>
    </source>
</evidence>
<evidence type="ECO:0000256" key="1">
    <source>
        <dbReference type="ARBA" id="ARBA00001936"/>
    </source>
</evidence>
<reference evidence="9 10" key="1">
    <citation type="journal article" date="2015" name="Nat. Commun.">
        <title>Outbred genome sequencing and CRISPR/Cas9 gene editing in butterflies.</title>
        <authorList>
            <person name="Li X."/>
            <person name="Fan D."/>
            <person name="Zhang W."/>
            <person name="Liu G."/>
            <person name="Zhang L."/>
            <person name="Zhao L."/>
            <person name="Fang X."/>
            <person name="Chen L."/>
            <person name="Dong Y."/>
            <person name="Chen Y."/>
            <person name="Ding Y."/>
            <person name="Zhao R."/>
            <person name="Feng M."/>
            <person name="Zhu Y."/>
            <person name="Feng Y."/>
            <person name="Jiang X."/>
            <person name="Zhu D."/>
            <person name="Xiang H."/>
            <person name="Feng X."/>
            <person name="Li S."/>
            <person name="Wang J."/>
            <person name="Zhang G."/>
            <person name="Kronforst M.R."/>
            <person name="Wang W."/>
        </authorList>
    </citation>
    <scope>NUCLEOTIDE SEQUENCE [LARGE SCALE GENOMIC DNA]</scope>
    <source>
        <strain evidence="9">Ya'a_city_454_Px</strain>
        <tissue evidence="9">Whole body</tissue>
    </source>
</reference>
<comment type="similarity">
    <text evidence="3">Belongs to the Nudix hydrolase family.</text>
</comment>
<keyword evidence="7" id="KW-0464">Manganese</keyword>
<dbReference type="InterPro" id="IPR015797">
    <property type="entry name" value="NUDIX_hydrolase-like_dom_sf"/>
</dbReference>
<evidence type="ECO:0000313" key="9">
    <source>
        <dbReference type="EMBL" id="KPI95110.1"/>
    </source>
</evidence>
<dbReference type="GO" id="GO:0005739">
    <property type="term" value="C:mitochondrion"/>
    <property type="evidence" value="ECO:0007669"/>
    <property type="project" value="TreeGrafter"/>
</dbReference>
<evidence type="ECO:0000313" key="10">
    <source>
        <dbReference type="Proteomes" id="UP000053268"/>
    </source>
</evidence>
<accession>A0A194PVF5</accession>
<evidence type="ECO:0000256" key="3">
    <source>
        <dbReference type="ARBA" id="ARBA00005582"/>
    </source>
</evidence>
<evidence type="ECO:0000256" key="6">
    <source>
        <dbReference type="ARBA" id="ARBA00022842"/>
    </source>
</evidence>
<dbReference type="CDD" id="cd18870">
    <property type="entry name" value="NUDIX_AcylCoAdiphos_Nudt19"/>
    <property type="match status" value="1"/>
</dbReference>
<comment type="cofactor">
    <cofactor evidence="1">
        <name>Mn(2+)</name>
        <dbReference type="ChEBI" id="CHEBI:29035"/>
    </cofactor>
</comment>
<dbReference type="GO" id="GO:0046872">
    <property type="term" value="F:metal ion binding"/>
    <property type="evidence" value="ECO:0007669"/>
    <property type="project" value="UniProtKB-KW"/>
</dbReference>
<sequence>MKRAMQKCWRDSATLIVAAKRNQNIKHTRTHNASFPNSVVFPGGVCEAADGDEEWYKHLRTFGYTESDFKSFHRIGSPLTPLFENNPIQRHVALRITAIRETFEELGLLICSQSHKSESESDWASLLTDDDLKHWRDRVSKNPADLLTLCKEYKCFPDIWALQYWSNWLTPVNQPKRFDTAFFVTALENKPSINSNSEVVNVKWLTPTEILESSSKAEVILYPPQAYEFSRLSYLPDINELLTFAKERSSKGNILLYPVPIQAKDGMIQLLPGDYLYPSDVDFNTQSDPIKDKTILELRDNNQSLHRVEVTKSRREIIIQNYHPTNHITMNNLIIPFPSITG</sequence>
<dbReference type="Proteomes" id="UP000053268">
    <property type="component" value="Unassembled WGS sequence"/>
</dbReference>
<dbReference type="EMBL" id="KQ459597">
    <property type="protein sequence ID" value="KPI95110.1"/>
    <property type="molecule type" value="Genomic_DNA"/>
</dbReference>
<dbReference type="STRING" id="66420.A0A194PVF5"/>
<keyword evidence="4" id="KW-0479">Metal-binding</keyword>
<gene>
    <name evidence="9" type="ORF">RR46_12114</name>
</gene>
<keyword evidence="6" id="KW-0460">Magnesium</keyword>
<keyword evidence="5" id="KW-0378">Hydrolase</keyword>
<evidence type="ECO:0000256" key="4">
    <source>
        <dbReference type="ARBA" id="ARBA00022723"/>
    </source>
</evidence>
<dbReference type="PANTHER" id="PTHR12318">
    <property type="entry name" value="TESTOSTERONE-REGULATED PROTEIN RP2"/>
    <property type="match status" value="1"/>
</dbReference>
<feature type="domain" description="Nudix hydrolase" evidence="8">
    <location>
        <begin position="8"/>
        <end position="227"/>
    </location>
</feature>
<proteinExistence type="inferred from homology"/>
<dbReference type="AlphaFoldDB" id="A0A194PVF5"/>
<dbReference type="InterPro" id="IPR000086">
    <property type="entry name" value="NUDIX_hydrolase_dom"/>
</dbReference>
<evidence type="ECO:0000256" key="2">
    <source>
        <dbReference type="ARBA" id="ARBA00001946"/>
    </source>
</evidence>
<comment type="cofactor">
    <cofactor evidence="2">
        <name>Mg(2+)</name>
        <dbReference type="ChEBI" id="CHEBI:18420"/>
    </cofactor>
</comment>
<keyword evidence="10" id="KW-1185">Reference proteome</keyword>
<dbReference type="PROSITE" id="PS51462">
    <property type="entry name" value="NUDIX"/>
    <property type="match status" value="1"/>
</dbReference>
<evidence type="ECO:0000256" key="5">
    <source>
        <dbReference type="ARBA" id="ARBA00022801"/>
    </source>
</evidence>
<dbReference type="PANTHER" id="PTHR12318:SF0">
    <property type="entry name" value="ACYL-COENZYME A DIPHOSPHATASE NUDT19"/>
    <property type="match status" value="1"/>
</dbReference>
<evidence type="ECO:0000259" key="8">
    <source>
        <dbReference type="PROSITE" id="PS51462"/>
    </source>
</evidence>
<dbReference type="GO" id="GO:0016818">
    <property type="term" value="F:hydrolase activity, acting on acid anhydrides, in phosphorus-containing anhydrides"/>
    <property type="evidence" value="ECO:0007669"/>
    <property type="project" value="InterPro"/>
</dbReference>
<name>A0A194PVF5_PAPXU</name>
<dbReference type="InterPro" id="IPR039121">
    <property type="entry name" value="NUDT19"/>
</dbReference>